<feature type="signal peptide" evidence="2">
    <location>
        <begin position="1"/>
        <end position="19"/>
    </location>
</feature>
<dbReference type="Proteomes" id="UP001583280">
    <property type="component" value="Unassembled WGS sequence"/>
</dbReference>
<feature type="region of interest" description="Disordered" evidence="1">
    <location>
        <begin position="342"/>
        <end position="370"/>
    </location>
</feature>
<feature type="compositionally biased region" description="Low complexity" evidence="1">
    <location>
        <begin position="354"/>
        <end position="366"/>
    </location>
</feature>
<evidence type="ECO:0000256" key="2">
    <source>
        <dbReference type="SAM" id="SignalP"/>
    </source>
</evidence>
<dbReference type="PANTHER" id="PTHR13593:SF80">
    <property type="entry name" value="PLC-LIKE PHOSPHODIESTERASE"/>
    <property type="match status" value="1"/>
</dbReference>
<dbReference type="Pfam" id="PF26146">
    <property type="entry name" value="PI-PLC_X"/>
    <property type="match status" value="1"/>
</dbReference>
<evidence type="ECO:0000313" key="4">
    <source>
        <dbReference type="Proteomes" id="UP001583280"/>
    </source>
</evidence>
<dbReference type="EMBL" id="JAWDJO010000314">
    <property type="protein sequence ID" value="KAL1887502.1"/>
    <property type="molecule type" value="Genomic_DNA"/>
</dbReference>
<reference evidence="3 4" key="1">
    <citation type="journal article" date="2024" name="IMA Fungus">
        <title>IMA Genome - F19 : A genome assembly and annotation guide to empower mycologists, including annotated draft genome sequences of Ceratocystis pirilliformis, Diaporthe australafricana, Fusarium ophioides, Paecilomyces lecythidis, and Sporothrix stenoceras.</title>
        <authorList>
            <person name="Aylward J."/>
            <person name="Wilson A.M."/>
            <person name="Visagie C.M."/>
            <person name="Spraker J."/>
            <person name="Barnes I."/>
            <person name="Buitendag C."/>
            <person name="Ceriani C."/>
            <person name="Del Mar Angel L."/>
            <person name="du Plessis D."/>
            <person name="Fuchs T."/>
            <person name="Gasser K."/>
            <person name="Kramer D."/>
            <person name="Li W."/>
            <person name="Munsamy K."/>
            <person name="Piso A."/>
            <person name="Price J.L."/>
            <person name="Sonnekus B."/>
            <person name="Thomas C."/>
            <person name="van der Nest A."/>
            <person name="van Dijk A."/>
            <person name="van Heerden A."/>
            <person name="van Vuuren N."/>
            <person name="Yilmaz N."/>
            <person name="Duong T.A."/>
            <person name="van der Merwe N.A."/>
            <person name="Wingfield M.J."/>
            <person name="Wingfield B.D."/>
        </authorList>
    </citation>
    <scope>NUCLEOTIDE SEQUENCE [LARGE SCALE GENOMIC DNA]</scope>
    <source>
        <strain evidence="3 4">CMW 12675</strain>
    </source>
</reference>
<feature type="region of interest" description="Disordered" evidence="1">
    <location>
        <begin position="29"/>
        <end position="55"/>
    </location>
</feature>
<proteinExistence type="predicted"/>
<organism evidence="3 4">
    <name type="scientific">Ceratocystis pirilliformis</name>
    <dbReference type="NCBI Taxonomy" id="259994"/>
    <lineage>
        <taxon>Eukaryota</taxon>
        <taxon>Fungi</taxon>
        <taxon>Dikarya</taxon>
        <taxon>Ascomycota</taxon>
        <taxon>Pezizomycotina</taxon>
        <taxon>Sordariomycetes</taxon>
        <taxon>Hypocreomycetidae</taxon>
        <taxon>Microascales</taxon>
        <taxon>Ceratocystidaceae</taxon>
        <taxon>Ceratocystis</taxon>
    </lineage>
</organism>
<keyword evidence="2" id="KW-0732">Signal</keyword>
<evidence type="ECO:0008006" key="5">
    <source>
        <dbReference type="Google" id="ProtNLM"/>
    </source>
</evidence>
<evidence type="ECO:0000256" key="1">
    <source>
        <dbReference type="SAM" id="MobiDB-lite"/>
    </source>
</evidence>
<dbReference type="PANTHER" id="PTHR13593">
    <property type="match status" value="1"/>
</dbReference>
<comment type="caution">
    <text evidence="3">The sequence shown here is derived from an EMBL/GenBank/DDBJ whole genome shotgun (WGS) entry which is preliminary data.</text>
</comment>
<accession>A0ABR3YI06</accession>
<dbReference type="InterPro" id="IPR017946">
    <property type="entry name" value="PLC-like_Pdiesterase_TIM-brl"/>
</dbReference>
<dbReference type="InterPro" id="IPR051057">
    <property type="entry name" value="PI-PLC_domain"/>
</dbReference>
<dbReference type="SUPFAM" id="SSF51695">
    <property type="entry name" value="PLC-like phosphodiesterases"/>
    <property type="match status" value="1"/>
</dbReference>
<sequence>MRPSSLLLTLLSAVVPAAASAIYPRQAIASSSSSSGGSTAATTTTTSSSSSSSTSSATVCNNAASLCDLQYNQITHMGAHDSSFIRDASTGYSESGTQYYNATIALDAGIRLLQVQVHVENSTLRMCHTSCSLLDAGPLQDWLADIKAWMDDNPTDVVTLLIVNSDDASASEFGSAFEGSGISTYGYTPTSTSATTNWPTLQSMISANKRLVSFIAAIDYDSSYSYLLNEWTYMFETSYEVTSSSGFNCTLDRPSTISSASSAIASGMIPLVNHFLYETYTILGTTVYGPNPTMIDTTNSPNTTLTGALGQHAVTCQTEYGQQPAFFLVDFWNRGPSMETADSLNNVTNPVGRTSTDLTDSTGSSSPANSLDGSKWGTLSIFGLVTAALLL</sequence>
<protein>
    <recommendedName>
        <fullName evidence="5">PLC-like phosphodiesterase</fullName>
    </recommendedName>
</protein>
<feature type="compositionally biased region" description="Polar residues" evidence="1">
    <location>
        <begin position="342"/>
        <end position="353"/>
    </location>
</feature>
<gene>
    <name evidence="3" type="ORF">Cpir12675_006518</name>
</gene>
<feature type="chain" id="PRO_5045477723" description="PLC-like phosphodiesterase" evidence="2">
    <location>
        <begin position="20"/>
        <end position="391"/>
    </location>
</feature>
<dbReference type="Gene3D" id="3.20.20.190">
    <property type="entry name" value="Phosphatidylinositol (PI) phosphodiesterase"/>
    <property type="match status" value="1"/>
</dbReference>
<evidence type="ECO:0000313" key="3">
    <source>
        <dbReference type="EMBL" id="KAL1887502.1"/>
    </source>
</evidence>
<keyword evidence="4" id="KW-1185">Reference proteome</keyword>
<name>A0ABR3YI06_9PEZI</name>